<dbReference type="PROSITE" id="PS50109">
    <property type="entry name" value="HIS_KIN"/>
    <property type="match status" value="1"/>
</dbReference>
<reference evidence="10" key="1">
    <citation type="submission" date="2012-11" db="EMBL/GenBank/DDBJ databases">
        <authorList>
            <person name="Lucero-Rivera Y.E."/>
            <person name="Tovar-Ramirez D."/>
        </authorList>
    </citation>
    <scope>NUCLEOTIDE SEQUENCE [LARGE SCALE GENOMIC DNA]</scope>
    <source>
        <strain evidence="10">Araruama</strain>
    </source>
</reference>
<dbReference type="InterPro" id="IPR036890">
    <property type="entry name" value="HATPase_C_sf"/>
</dbReference>
<accession>A0A1V1NWZ6</accession>
<dbReference type="Gene3D" id="3.30.565.10">
    <property type="entry name" value="Histidine kinase-like ATPase, C-terminal domain"/>
    <property type="match status" value="1"/>
</dbReference>
<evidence type="ECO:0000313" key="10">
    <source>
        <dbReference type="Proteomes" id="UP000189670"/>
    </source>
</evidence>
<dbReference type="Gene3D" id="1.10.287.130">
    <property type="match status" value="1"/>
</dbReference>
<proteinExistence type="predicted"/>
<dbReference type="AlphaFoldDB" id="A0A1V1NWZ6"/>
<dbReference type="PANTHER" id="PTHR42878">
    <property type="entry name" value="TWO-COMPONENT HISTIDINE KINASE"/>
    <property type="match status" value="1"/>
</dbReference>
<evidence type="ECO:0000256" key="3">
    <source>
        <dbReference type="ARBA" id="ARBA00022679"/>
    </source>
</evidence>
<evidence type="ECO:0000256" key="2">
    <source>
        <dbReference type="ARBA" id="ARBA00012438"/>
    </source>
</evidence>
<comment type="caution">
    <text evidence="9">The sequence shown here is derived from an EMBL/GenBank/DDBJ whole genome shotgun (WGS) entry which is preliminary data.</text>
</comment>
<dbReference type="EC" id="2.7.13.3" evidence="2"/>
<dbReference type="InterPro" id="IPR005467">
    <property type="entry name" value="His_kinase_dom"/>
</dbReference>
<evidence type="ECO:0000256" key="4">
    <source>
        <dbReference type="ARBA" id="ARBA00022741"/>
    </source>
</evidence>
<dbReference type="SMART" id="SM00388">
    <property type="entry name" value="HisKA"/>
    <property type="match status" value="1"/>
</dbReference>
<evidence type="ECO:0000259" key="8">
    <source>
        <dbReference type="PROSITE" id="PS50109"/>
    </source>
</evidence>
<evidence type="ECO:0000256" key="6">
    <source>
        <dbReference type="ARBA" id="ARBA00022840"/>
    </source>
</evidence>
<evidence type="ECO:0000256" key="5">
    <source>
        <dbReference type="ARBA" id="ARBA00022777"/>
    </source>
</evidence>
<dbReference type="Proteomes" id="UP000189670">
    <property type="component" value="Unassembled WGS sequence"/>
</dbReference>
<keyword evidence="6" id="KW-0067">ATP-binding</keyword>
<dbReference type="GO" id="GO:0000155">
    <property type="term" value="F:phosphorelay sensor kinase activity"/>
    <property type="evidence" value="ECO:0007669"/>
    <property type="project" value="InterPro"/>
</dbReference>
<evidence type="ECO:0000313" key="9">
    <source>
        <dbReference type="EMBL" id="ETR67129.1"/>
    </source>
</evidence>
<dbReference type="PANTHER" id="PTHR42878:SF7">
    <property type="entry name" value="SENSOR HISTIDINE KINASE GLRK"/>
    <property type="match status" value="1"/>
</dbReference>
<dbReference type="InterPro" id="IPR003661">
    <property type="entry name" value="HisK_dim/P_dom"/>
</dbReference>
<dbReference type="SUPFAM" id="SSF55874">
    <property type="entry name" value="ATPase domain of HSP90 chaperone/DNA topoisomerase II/histidine kinase"/>
    <property type="match status" value="1"/>
</dbReference>
<protein>
    <recommendedName>
        <fullName evidence="2">histidine kinase</fullName>
        <ecNumber evidence="2">2.7.13.3</ecNumber>
    </recommendedName>
</protein>
<dbReference type="EMBL" id="ATBP01001547">
    <property type="protein sequence ID" value="ETR67129.1"/>
    <property type="molecule type" value="Genomic_DNA"/>
</dbReference>
<evidence type="ECO:0000256" key="7">
    <source>
        <dbReference type="ARBA" id="ARBA00023012"/>
    </source>
</evidence>
<evidence type="ECO:0000256" key="1">
    <source>
        <dbReference type="ARBA" id="ARBA00000085"/>
    </source>
</evidence>
<dbReference type="GO" id="GO:0005524">
    <property type="term" value="F:ATP binding"/>
    <property type="evidence" value="ECO:0007669"/>
    <property type="project" value="UniProtKB-KW"/>
</dbReference>
<name>A0A1V1NWZ6_9BACT</name>
<keyword evidence="5" id="KW-0418">Kinase</keyword>
<keyword evidence="3" id="KW-0808">Transferase</keyword>
<feature type="domain" description="Histidine kinase" evidence="8">
    <location>
        <begin position="10"/>
        <end position="147"/>
    </location>
</feature>
<dbReference type="GO" id="GO:0030295">
    <property type="term" value="F:protein kinase activator activity"/>
    <property type="evidence" value="ECO:0007669"/>
    <property type="project" value="TreeGrafter"/>
</dbReference>
<gene>
    <name evidence="9" type="ORF">OMM_05307</name>
</gene>
<dbReference type="CDD" id="cd00082">
    <property type="entry name" value="HisKA"/>
    <property type="match status" value="1"/>
</dbReference>
<keyword evidence="7" id="KW-0902">Two-component regulatory system</keyword>
<sequence length="147" mass="16922">MFVLGELSAGVVHEMNQPLSIIKMMIQLLLKNVKNKTETLCMKDHLNDINNQINKLFQIVDQIRIFSRANTVKVNKQLIIMNDLVHSFLRLFTKQLNASQIELIKNLGKDLPLVHVDPIRIEQVLMNIMANAQNAVETNHKDDKKLQ</sequence>
<comment type="catalytic activity">
    <reaction evidence="1">
        <text>ATP + protein L-histidine = ADP + protein N-phospho-L-histidine.</text>
        <dbReference type="EC" id="2.7.13.3"/>
    </reaction>
</comment>
<dbReference type="InterPro" id="IPR050351">
    <property type="entry name" value="BphY/WalK/GraS-like"/>
</dbReference>
<dbReference type="GO" id="GO:0000156">
    <property type="term" value="F:phosphorelay response regulator activity"/>
    <property type="evidence" value="ECO:0007669"/>
    <property type="project" value="TreeGrafter"/>
</dbReference>
<keyword evidence="4" id="KW-0547">Nucleotide-binding</keyword>
<dbReference type="Pfam" id="PF00512">
    <property type="entry name" value="HisKA"/>
    <property type="match status" value="1"/>
</dbReference>
<dbReference type="GO" id="GO:0007234">
    <property type="term" value="P:osmosensory signaling via phosphorelay pathway"/>
    <property type="evidence" value="ECO:0007669"/>
    <property type="project" value="TreeGrafter"/>
</dbReference>
<organism evidence="9 10">
    <name type="scientific">Candidatus Magnetoglobus multicellularis str. Araruama</name>
    <dbReference type="NCBI Taxonomy" id="890399"/>
    <lineage>
        <taxon>Bacteria</taxon>
        <taxon>Pseudomonadati</taxon>
        <taxon>Thermodesulfobacteriota</taxon>
        <taxon>Desulfobacteria</taxon>
        <taxon>Desulfobacterales</taxon>
        <taxon>Desulfobacteraceae</taxon>
        <taxon>Candidatus Magnetoglobus</taxon>
    </lineage>
</organism>